<dbReference type="AlphaFoldDB" id="A0A161W7M1"/>
<reference evidence="1 2" key="1">
    <citation type="submission" date="2015-06" db="EMBL/GenBank/DDBJ databases">
        <title>Survival trade-offs in plant roots during colonization by closely related pathogenic and mutualistic fungi.</title>
        <authorList>
            <person name="Hacquard S."/>
            <person name="Kracher B."/>
            <person name="Hiruma K."/>
            <person name="Weinman A."/>
            <person name="Muench P."/>
            <person name="Garrido Oter R."/>
            <person name="Ver Loren van Themaat E."/>
            <person name="Dallerey J.-F."/>
            <person name="Damm U."/>
            <person name="Henrissat B."/>
            <person name="Lespinet O."/>
            <person name="Thon M."/>
            <person name="Kemen E."/>
            <person name="McHardy A.C."/>
            <person name="Schulze-Lefert P."/>
            <person name="O'Connell R.J."/>
        </authorList>
    </citation>
    <scope>NUCLEOTIDE SEQUENCE [LARGE SCALE GENOMIC DNA]</scope>
    <source>
        <strain evidence="1 2">MAFF 238704</strain>
    </source>
</reference>
<dbReference type="Proteomes" id="UP000076584">
    <property type="component" value="Unassembled WGS sequence"/>
</dbReference>
<feature type="non-terminal residue" evidence="1">
    <location>
        <position position="144"/>
    </location>
</feature>
<name>A0A161W7M1_COLIC</name>
<evidence type="ECO:0000313" key="1">
    <source>
        <dbReference type="EMBL" id="KZL79928.1"/>
    </source>
</evidence>
<feature type="non-terminal residue" evidence="1">
    <location>
        <position position="1"/>
    </location>
</feature>
<dbReference type="STRING" id="1573173.A0A161W7M1"/>
<evidence type="ECO:0008006" key="3">
    <source>
        <dbReference type="Google" id="ProtNLM"/>
    </source>
</evidence>
<sequence length="144" mass="16512">LVAEKEAEGRGIPWGKIHYIPTLDGEVNQFTWKDNALVLFLTTVFREGQDVIRSRRRPAGDTTAKRAARRQVYGSDARKDLPVPVPIDEYNHKVNGVDISDQMRSYDQWGHPIRRGGWQAIAWDFLLEVIVVNSFLLQLWGKPN</sequence>
<dbReference type="EMBL" id="LFIW01002020">
    <property type="protein sequence ID" value="KZL79928.1"/>
    <property type="molecule type" value="Genomic_DNA"/>
</dbReference>
<accession>A0A161W7M1</accession>
<protein>
    <recommendedName>
        <fullName evidence="3">PiggyBac transposable element-derived protein domain-containing protein</fullName>
    </recommendedName>
</protein>
<keyword evidence="2" id="KW-1185">Reference proteome</keyword>
<evidence type="ECO:0000313" key="2">
    <source>
        <dbReference type="Proteomes" id="UP000076584"/>
    </source>
</evidence>
<gene>
    <name evidence="1" type="ORF">CI238_13418</name>
</gene>
<comment type="caution">
    <text evidence="1">The sequence shown here is derived from an EMBL/GenBank/DDBJ whole genome shotgun (WGS) entry which is preliminary data.</text>
</comment>
<organism evidence="1 2">
    <name type="scientific">Colletotrichum incanum</name>
    <name type="common">Soybean anthracnose fungus</name>
    <dbReference type="NCBI Taxonomy" id="1573173"/>
    <lineage>
        <taxon>Eukaryota</taxon>
        <taxon>Fungi</taxon>
        <taxon>Dikarya</taxon>
        <taxon>Ascomycota</taxon>
        <taxon>Pezizomycotina</taxon>
        <taxon>Sordariomycetes</taxon>
        <taxon>Hypocreomycetidae</taxon>
        <taxon>Glomerellales</taxon>
        <taxon>Glomerellaceae</taxon>
        <taxon>Colletotrichum</taxon>
        <taxon>Colletotrichum spaethianum species complex</taxon>
    </lineage>
</organism>
<proteinExistence type="predicted"/>